<proteinExistence type="predicted"/>
<feature type="region of interest" description="Disordered" evidence="1">
    <location>
        <begin position="27"/>
        <end position="71"/>
    </location>
</feature>
<dbReference type="EMBL" id="JAEUGD010000028">
    <property type="protein sequence ID" value="MBL6446412.1"/>
    <property type="molecule type" value="Genomic_DNA"/>
</dbReference>
<organism evidence="2 3">
    <name type="scientific">Fulvivirga marina</name>
    <dbReference type="NCBI Taxonomy" id="2494733"/>
    <lineage>
        <taxon>Bacteria</taxon>
        <taxon>Pseudomonadati</taxon>
        <taxon>Bacteroidota</taxon>
        <taxon>Cytophagia</taxon>
        <taxon>Cytophagales</taxon>
        <taxon>Fulvivirgaceae</taxon>
        <taxon>Fulvivirga</taxon>
    </lineage>
</organism>
<protein>
    <submittedName>
        <fullName evidence="2">Uncharacterized protein</fullName>
    </submittedName>
</protein>
<accession>A0A937FX98</accession>
<evidence type="ECO:0000256" key="1">
    <source>
        <dbReference type="SAM" id="MobiDB-lite"/>
    </source>
</evidence>
<feature type="compositionally biased region" description="Basic and acidic residues" evidence="1">
    <location>
        <begin position="59"/>
        <end position="69"/>
    </location>
</feature>
<sequence>MVEINHEIEEALSKNFSDIVFEEMSDEIESPLNQPVKEKNIAKIEQEAPDETEPEDDEEKGKIQEREMWDYDAPEQEINEDYEDTPEDDAVDEAFELPSASAKQVADTFLGITDNLMAVGGGFFIKIKKHKEFYEFDEIIQVIEEQNERNVKRLSLDEEDKTLLRPLLIAIVKKKSTKLTPEQQLLGAALSILMKKGQAVMEMRMENEMLIERILSIIKEEKDHQQKDNNTETENEDSREKMESPVIEVMDDDEMMEAEYEK</sequence>
<keyword evidence="3" id="KW-1185">Reference proteome</keyword>
<feature type="region of interest" description="Disordered" evidence="1">
    <location>
        <begin position="221"/>
        <end position="262"/>
    </location>
</feature>
<feature type="compositionally biased region" description="Basic and acidic residues" evidence="1">
    <location>
        <begin position="36"/>
        <end position="46"/>
    </location>
</feature>
<comment type="caution">
    <text evidence="2">The sequence shown here is derived from an EMBL/GenBank/DDBJ whole genome shotgun (WGS) entry which is preliminary data.</text>
</comment>
<gene>
    <name evidence="2" type="ORF">JMN32_08840</name>
</gene>
<feature type="compositionally biased region" description="Basic and acidic residues" evidence="1">
    <location>
        <begin position="221"/>
        <end position="243"/>
    </location>
</feature>
<evidence type="ECO:0000313" key="3">
    <source>
        <dbReference type="Proteomes" id="UP000614216"/>
    </source>
</evidence>
<name>A0A937FX98_9BACT</name>
<evidence type="ECO:0000313" key="2">
    <source>
        <dbReference type="EMBL" id="MBL6446412.1"/>
    </source>
</evidence>
<dbReference type="Proteomes" id="UP000614216">
    <property type="component" value="Unassembled WGS sequence"/>
</dbReference>
<dbReference type="RefSeq" id="WP_202855958.1">
    <property type="nucleotide sequence ID" value="NZ_JAEUGD010000028.1"/>
</dbReference>
<reference evidence="2" key="1">
    <citation type="submission" date="2021-01" db="EMBL/GenBank/DDBJ databases">
        <title>Fulvivirga kasyanovii gen. nov., sp nov., a novel member of the phylum Bacteroidetes isolated from seawater in a mussel farm.</title>
        <authorList>
            <person name="Zhao L.-H."/>
            <person name="Wang Z.-J."/>
        </authorList>
    </citation>
    <scope>NUCLEOTIDE SEQUENCE</scope>
    <source>
        <strain evidence="2">29W222</strain>
    </source>
</reference>
<dbReference type="AlphaFoldDB" id="A0A937FX98"/>
<feature type="compositionally biased region" description="Acidic residues" evidence="1">
    <location>
        <begin position="249"/>
        <end position="262"/>
    </location>
</feature>
<feature type="compositionally biased region" description="Acidic residues" evidence="1">
    <location>
        <begin position="47"/>
        <end position="58"/>
    </location>
</feature>